<dbReference type="PANTHER" id="PTHR33571:SF12">
    <property type="entry name" value="BSL3053 PROTEIN"/>
    <property type="match status" value="1"/>
</dbReference>
<dbReference type="InterPro" id="IPR002934">
    <property type="entry name" value="Polymerase_NTP_transf_dom"/>
</dbReference>
<name>A0A7V7PSW1_9HYPH</name>
<evidence type="ECO:0000256" key="2">
    <source>
        <dbReference type="ARBA" id="ARBA00022649"/>
    </source>
</evidence>
<evidence type="ECO:0000256" key="7">
    <source>
        <dbReference type="ARBA" id="ARBA00022840"/>
    </source>
</evidence>
<keyword evidence="8" id="KW-0460">Magnesium</keyword>
<evidence type="ECO:0000256" key="4">
    <source>
        <dbReference type="ARBA" id="ARBA00022695"/>
    </source>
</evidence>
<keyword evidence="3 11" id="KW-0808">Transferase</keyword>
<evidence type="ECO:0000256" key="6">
    <source>
        <dbReference type="ARBA" id="ARBA00022741"/>
    </source>
</evidence>
<dbReference type="Proteomes" id="UP000432089">
    <property type="component" value="Unassembled WGS sequence"/>
</dbReference>
<evidence type="ECO:0000256" key="5">
    <source>
        <dbReference type="ARBA" id="ARBA00022723"/>
    </source>
</evidence>
<evidence type="ECO:0000259" key="10">
    <source>
        <dbReference type="Pfam" id="PF01909"/>
    </source>
</evidence>
<dbReference type="CDD" id="cd05403">
    <property type="entry name" value="NT_KNTase_like"/>
    <property type="match status" value="1"/>
</dbReference>
<keyword evidence="4" id="KW-0548">Nucleotidyltransferase</keyword>
<accession>A0A7V7PSW1</accession>
<evidence type="ECO:0000313" key="11">
    <source>
        <dbReference type="EMBL" id="KAB0682641.1"/>
    </source>
</evidence>
<gene>
    <name evidence="11" type="ORF">F6X38_00680</name>
</gene>
<evidence type="ECO:0000256" key="8">
    <source>
        <dbReference type="ARBA" id="ARBA00022842"/>
    </source>
</evidence>
<evidence type="ECO:0000256" key="9">
    <source>
        <dbReference type="ARBA" id="ARBA00038276"/>
    </source>
</evidence>
<proteinExistence type="inferred from homology"/>
<organism evidence="11 12">
    <name type="scientific">Plantimonas leprariae</name>
    <dbReference type="NCBI Taxonomy" id="2615207"/>
    <lineage>
        <taxon>Bacteria</taxon>
        <taxon>Pseudomonadati</taxon>
        <taxon>Pseudomonadota</taxon>
        <taxon>Alphaproteobacteria</taxon>
        <taxon>Hyphomicrobiales</taxon>
        <taxon>Aurantimonadaceae</taxon>
        <taxon>Plantimonas</taxon>
    </lineage>
</organism>
<feature type="domain" description="Polymerase nucleotidyl transferase" evidence="10">
    <location>
        <begin position="24"/>
        <end position="95"/>
    </location>
</feature>
<dbReference type="GO" id="GO:0016779">
    <property type="term" value="F:nucleotidyltransferase activity"/>
    <property type="evidence" value="ECO:0007669"/>
    <property type="project" value="UniProtKB-KW"/>
</dbReference>
<dbReference type="Pfam" id="PF01909">
    <property type="entry name" value="NTP_transf_2"/>
    <property type="match status" value="1"/>
</dbReference>
<evidence type="ECO:0000256" key="3">
    <source>
        <dbReference type="ARBA" id="ARBA00022679"/>
    </source>
</evidence>
<keyword evidence="7" id="KW-0067">ATP-binding</keyword>
<dbReference type="RefSeq" id="WP_150967613.1">
    <property type="nucleotide sequence ID" value="NZ_VZDO01000001.1"/>
</dbReference>
<keyword evidence="5" id="KW-0479">Metal-binding</keyword>
<keyword evidence="12" id="KW-1185">Reference proteome</keyword>
<dbReference type="AlphaFoldDB" id="A0A7V7PSW1"/>
<sequence>MSHRQLPSTTLKKNIDAVRAIIARYPVSNPRLFGSLARGEERSDSDIDILVDKGEGLTYFGLGGLSIELEELLGARVDIVLSNTLRDHVRPSVLRDARPL</sequence>
<dbReference type="PANTHER" id="PTHR33571">
    <property type="entry name" value="SSL8005 PROTEIN"/>
    <property type="match status" value="1"/>
</dbReference>
<dbReference type="InterPro" id="IPR052038">
    <property type="entry name" value="Type-VII_TA_antitoxin"/>
</dbReference>
<dbReference type="Gene3D" id="3.30.460.10">
    <property type="entry name" value="Beta Polymerase, domain 2"/>
    <property type="match status" value="1"/>
</dbReference>
<dbReference type="GO" id="GO:0005524">
    <property type="term" value="F:ATP binding"/>
    <property type="evidence" value="ECO:0007669"/>
    <property type="project" value="UniProtKB-KW"/>
</dbReference>
<evidence type="ECO:0000256" key="1">
    <source>
        <dbReference type="ARBA" id="ARBA00001946"/>
    </source>
</evidence>
<comment type="caution">
    <text evidence="11">The sequence shown here is derived from an EMBL/GenBank/DDBJ whole genome shotgun (WGS) entry which is preliminary data.</text>
</comment>
<comment type="cofactor">
    <cofactor evidence="1">
        <name>Mg(2+)</name>
        <dbReference type="ChEBI" id="CHEBI:18420"/>
    </cofactor>
</comment>
<dbReference type="EMBL" id="VZDO01000001">
    <property type="protein sequence ID" value="KAB0682641.1"/>
    <property type="molecule type" value="Genomic_DNA"/>
</dbReference>
<reference evidence="11 12" key="1">
    <citation type="submission" date="2019-09" db="EMBL/GenBank/DDBJ databases">
        <title>YIM 132180 draft genome.</title>
        <authorList>
            <person name="Zhang K."/>
        </authorList>
    </citation>
    <scope>NUCLEOTIDE SEQUENCE [LARGE SCALE GENOMIC DNA]</scope>
    <source>
        <strain evidence="11 12">YIM 132180</strain>
    </source>
</reference>
<dbReference type="SUPFAM" id="SSF81301">
    <property type="entry name" value="Nucleotidyltransferase"/>
    <property type="match status" value="1"/>
</dbReference>
<comment type="similarity">
    <text evidence="9">Belongs to the MntA antitoxin family.</text>
</comment>
<evidence type="ECO:0000313" key="12">
    <source>
        <dbReference type="Proteomes" id="UP000432089"/>
    </source>
</evidence>
<dbReference type="GO" id="GO:0046872">
    <property type="term" value="F:metal ion binding"/>
    <property type="evidence" value="ECO:0007669"/>
    <property type="project" value="UniProtKB-KW"/>
</dbReference>
<protein>
    <submittedName>
        <fullName evidence="11">Nucleotidyltransferase family protein</fullName>
    </submittedName>
</protein>
<dbReference type="InterPro" id="IPR043519">
    <property type="entry name" value="NT_sf"/>
</dbReference>
<keyword evidence="2" id="KW-1277">Toxin-antitoxin system</keyword>
<keyword evidence="6" id="KW-0547">Nucleotide-binding</keyword>